<organism evidence="1 2">
    <name type="scientific">Defluviicoccus vanus</name>
    <dbReference type="NCBI Taxonomy" id="111831"/>
    <lineage>
        <taxon>Bacteria</taxon>
        <taxon>Pseudomonadati</taxon>
        <taxon>Pseudomonadota</taxon>
        <taxon>Alphaproteobacteria</taxon>
        <taxon>Rhodospirillales</taxon>
        <taxon>Rhodospirillaceae</taxon>
        <taxon>Defluviicoccus</taxon>
    </lineage>
</organism>
<reference evidence="1 2" key="1">
    <citation type="submission" date="2020-05" db="EMBL/GenBank/DDBJ databases">
        <title>Complete closed genome sequence of Defluviicoccus vanus.</title>
        <authorList>
            <person name="Bessarab I."/>
            <person name="Arumugam K."/>
            <person name="Maszenan A.M."/>
            <person name="Seviour R.J."/>
            <person name="Williams R.B."/>
        </authorList>
    </citation>
    <scope>NUCLEOTIDE SEQUENCE [LARGE SCALE GENOMIC DNA]</scope>
    <source>
        <strain evidence="1 2">Ben 114</strain>
    </source>
</reference>
<evidence type="ECO:0000313" key="1">
    <source>
        <dbReference type="EMBL" id="QNT69384.1"/>
    </source>
</evidence>
<name>A0A7H1N0Z8_9PROT</name>
<keyword evidence="2" id="KW-1185">Reference proteome</keyword>
<evidence type="ECO:0000313" key="2">
    <source>
        <dbReference type="Proteomes" id="UP000516369"/>
    </source>
</evidence>
<dbReference type="KEGG" id="dvn:HQ394_08730"/>
<dbReference type="RefSeq" id="WP_190262889.1">
    <property type="nucleotide sequence ID" value="NZ_CP053923.1"/>
</dbReference>
<gene>
    <name evidence="1" type="primary">mftB</name>
    <name evidence="1" type="ORF">HQ394_08730</name>
</gene>
<dbReference type="InterPro" id="IPR023850">
    <property type="entry name" value="MftB"/>
</dbReference>
<dbReference type="NCBIfam" id="TIGR03967">
    <property type="entry name" value="mycofact_MftB"/>
    <property type="match status" value="1"/>
</dbReference>
<dbReference type="AlphaFoldDB" id="A0A7H1N0Z8"/>
<proteinExistence type="predicted"/>
<dbReference type="EMBL" id="CP053923">
    <property type="protein sequence ID" value="QNT69384.1"/>
    <property type="molecule type" value="Genomic_DNA"/>
</dbReference>
<dbReference type="Pfam" id="PF26520">
    <property type="entry name" value="MftB_chaperone"/>
    <property type="match status" value="1"/>
</dbReference>
<accession>A0A7H1N0Z8</accession>
<protein>
    <submittedName>
        <fullName evidence="1">Mycofactocin biosynthesis chaperone MftB</fullName>
    </submittedName>
</protein>
<sequence>MNLSTCYQLTEGVAIRPERFGGLVYSYHSRQLYFLHSHELADFVGGLSGEEPLAAALETFRSRRSLSPEAGDGLLRSLAALEKLGLVVAVGD</sequence>
<dbReference type="Proteomes" id="UP000516369">
    <property type="component" value="Chromosome"/>
</dbReference>